<dbReference type="SMART" id="SM00336">
    <property type="entry name" value="BBOX"/>
    <property type="match status" value="1"/>
</dbReference>
<dbReference type="InterPro" id="IPR047153">
    <property type="entry name" value="TRIM45/56/19-like"/>
</dbReference>
<evidence type="ECO:0000313" key="4">
    <source>
        <dbReference type="Proteomes" id="UP000694844"/>
    </source>
</evidence>
<feature type="domain" description="B box-type" evidence="3">
    <location>
        <begin position="9"/>
        <end position="54"/>
    </location>
</feature>
<protein>
    <submittedName>
        <fullName evidence="5 6">Uncharacterized protein LOC111106790</fullName>
    </submittedName>
</protein>
<evidence type="ECO:0000259" key="3">
    <source>
        <dbReference type="PROSITE" id="PS50119"/>
    </source>
</evidence>
<dbReference type="RefSeq" id="XP_022297319.1">
    <property type="nucleotide sequence ID" value="XM_022441611.1"/>
</dbReference>
<dbReference type="Pfam" id="PF00643">
    <property type="entry name" value="zf-B_box"/>
    <property type="match status" value="1"/>
</dbReference>
<evidence type="ECO:0000256" key="1">
    <source>
        <dbReference type="PROSITE-ProRule" id="PRU00024"/>
    </source>
</evidence>
<dbReference type="Proteomes" id="UP000694844">
    <property type="component" value="Chromosome 8"/>
</dbReference>
<dbReference type="GO" id="GO:0061630">
    <property type="term" value="F:ubiquitin protein ligase activity"/>
    <property type="evidence" value="ECO:0007669"/>
    <property type="project" value="TreeGrafter"/>
</dbReference>
<sequence>MEDPMYSLQDVIRCDLCETPVPPKHCDLCHIHLCEACVDKHLSDQSKDHYIVPFKLRESIPKCPNHSTKTCIIFCKDCNVPICAICSSSGEHVEHKKEDLLKTMAEKEELIRKDLQELEKSIYPKYQEAATNIPVQRADVNKHSQKLTTALDKQGEALHTEIDNIIQGMKSDIDVMDAQHIAALDEQEVAINKTSTEIKKVILDLKRLLDTSDVCLVSEYTSRTEEFRSLPAQFQVTRLPTFTPQEIHREQIHQQIGSLSELVITYPVGTLLDEPQILTDIQTKYGYLYSVSCLSDSELWTCGNDNILRLYNLQGELLRSVQTKSGDWPQDIAVTRSGDLVYTDYWDRSINLVSGTQIQTLITLRGWTPYNLCSTSSGDLLVIMDSDDDKPTKVVRYSGSTKKQTIQWDKKGKPLYSSTGYTKYLSENRNSDICVADCRADAVVVVSAAGKLRFRYTGPPSTPGEPFYPRGITTDSQAHILTYDKHRIHIIDQDGLFLRFLHNCGLQRPWGLCVDSRDKLFVAERDRCKVKKLQYYK</sequence>
<dbReference type="KEGG" id="cvn:111106790"/>
<evidence type="ECO:0000256" key="2">
    <source>
        <dbReference type="SAM" id="Coils"/>
    </source>
</evidence>
<dbReference type="PANTHER" id="PTHR25462">
    <property type="entry name" value="BONUS, ISOFORM C-RELATED"/>
    <property type="match status" value="1"/>
</dbReference>
<dbReference type="OrthoDB" id="153872at2759"/>
<dbReference type="GeneID" id="111106790"/>
<proteinExistence type="predicted"/>
<dbReference type="RefSeq" id="XP_022297318.1">
    <property type="nucleotide sequence ID" value="XM_022441610.1"/>
</dbReference>
<name>A0A8B8B3U0_CRAVI</name>
<keyword evidence="1" id="KW-0862">Zinc</keyword>
<dbReference type="InterPro" id="IPR000315">
    <property type="entry name" value="Znf_B-box"/>
</dbReference>
<keyword evidence="2" id="KW-0175">Coiled coil</keyword>
<dbReference type="PANTHER" id="PTHR25462:SF291">
    <property type="entry name" value="E3 UBIQUITIN-PROTEIN LIGASE TRIM45"/>
    <property type="match status" value="1"/>
</dbReference>
<dbReference type="Gene3D" id="2.120.10.30">
    <property type="entry name" value="TolB, C-terminal domain"/>
    <property type="match status" value="2"/>
</dbReference>
<dbReference type="AlphaFoldDB" id="A0A8B8B3U0"/>
<evidence type="ECO:0000313" key="5">
    <source>
        <dbReference type="RefSeq" id="XP_022297318.1"/>
    </source>
</evidence>
<dbReference type="Gene3D" id="3.30.160.60">
    <property type="entry name" value="Classic Zinc Finger"/>
    <property type="match status" value="1"/>
</dbReference>
<dbReference type="InterPro" id="IPR011042">
    <property type="entry name" value="6-blade_b-propeller_TolB-like"/>
</dbReference>
<keyword evidence="1" id="KW-0479">Metal-binding</keyword>
<gene>
    <name evidence="5 6" type="primary">LOC111106790</name>
</gene>
<dbReference type="CDD" id="cd19756">
    <property type="entry name" value="Bbox2"/>
    <property type="match status" value="1"/>
</dbReference>
<dbReference type="SUPFAM" id="SSF57845">
    <property type="entry name" value="B-box zinc-binding domain"/>
    <property type="match status" value="1"/>
</dbReference>
<feature type="domain" description="B box-type" evidence="3">
    <location>
        <begin position="58"/>
        <end position="100"/>
    </location>
</feature>
<dbReference type="SUPFAM" id="SSF101898">
    <property type="entry name" value="NHL repeat"/>
    <property type="match status" value="1"/>
</dbReference>
<organism evidence="4 6">
    <name type="scientific">Crassostrea virginica</name>
    <name type="common">Eastern oyster</name>
    <dbReference type="NCBI Taxonomy" id="6565"/>
    <lineage>
        <taxon>Eukaryota</taxon>
        <taxon>Metazoa</taxon>
        <taxon>Spiralia</taxon>
        <taxon>Lophotrochozoa</taxon>
        <taxon>Mollusca</taxon>
        <taxon>Bivalvia</taxon>
        <taxon>Autobranchia</taxon>
        <taxon>Pteriomorphia</taxon>
        <taxon>Ostreida</taxon>
        <taxon>Ostreoidea</taxon>
        <taxon>Ostreidae</taxon>
        <taxon>Crassostrea</taxon>
    </lineage>
</organism>
<evidence type="ECO:0000313" key="6">
    <source>
        <dbReference type="RefSeq" id="XP_022297319.1"/>
    </source>
</evidence>
<accession>A0A8B8B3U0</accession>
<reference evidence="5 6" key="1">
    <citation type="submission" date="2025-04" db="UniProtKB">
        <authorList>
            <consortium name="RefSeq"/>
        </authorList>
    </citation>
    <scope>IDENTIFICATION</scope>
    <source>
        <tissue evidence="5 6">Whole sample</tissue>
    </source>
</reference>
<dbReference type="GO" id="GO:0008270">
    <property type="term" value="F:zinc ion binding"/>
    <property type="evidence" value="ECO:0007669"/>
    <property type="project" value="UniProtKB-KW"/>
</dbReference>
<keyword evidence="4" id="KW-1185">Reference proteome</keyword>
<dbReference type="PROSITE" id="PS50119">
    <property type="entry name" value="ZF_BBOX"/>
    <property type="match status" value="2"/>
</dbReference>
<keyword evidence="1" id="KW-0863">Zinc-finger</keyword>
<feature type="coiled-coil region" evidence="2">
    <location>
        <begin position="93"/>
        <end position="121"/>
    </location>
</feature>